<feature type="domain" description="Thiopeptide-type bacteriocin biosynthesis" evidence="2">
    <location>
        <begin position="149"/>
        <end position="389"/>
    </location>
</feature>
<keyword evidence="4" id="KW-1185">Reference proteome</keyword>
<organism evidence="3 4">
    <name type="scientific">Actinomadura soli</name>
    <dbReference type="NCBI Taxonomy" id="2508997"/>
    <lineage>
        <taxon>Bacteria</taxon>
        <taxon>Bacillati</taxon>
        <taxon>Actinomycetota</taxon>
        <taxon>Actinomycetes</taxon>
        <taxon>Streptosporangiales</taxon>
        <taxon>Thermomonosporaceae</taxon>
        <taxon>Actinomadura</taxon>
    </lineage>
</organism>
<feature type="region of interest" description="Disordered" evidence="1">
    <location>
        <begin position="33"/>
        <end position="70"/>
    </location>
</feature>
<name>A0A5C4IZB1_9ACTN</name>
<evidence type="ECO:0000259" key="2">
    <source>
        <dbReference type="Pfam" id="PF14028"/>
    </source>
</evidence>
<dbReference type="Pfam" id="PF14028">
    <property type="entry name" value="Lant_dehydr_C"/>
    <property type="match status" value="1"/>
</dbReference>
<dbReference type="Proteomes" id="UP000309174">
    <property type="component" value="Unassembled WGS sequence"/>
</dbReference>
<dbReference type="InterPro" id="IPR023809">
    <property type="entry name" value="Thiopep_bacteriocin_synth_dom"/>
</dbReference>
<protein>
    <recommendedName>
        <fullName evidence="2">Thiopeptide-type bacteriocin biosynthesis domain-containing protein</fullName>
    </recommendedName>
</protein>
<accession>A0A5C4IZB1</accession>
<comment type="caution">
    <text evidence="3">The sequence shown here is derived from an EMBL/GenBank/DDBJ whole genome shotgun (WGS) entry which is preliminary data.</text>
</comment>
<evidence type="ECO:0000313" key="4">
    <source>
        <dbReference type="Proteomes" id="UP000309174"/>
    </source>
</evidence>
<dbReference type="NCBIfam" id="TIGR03891">
    <property type="entry name" value="thiopep_ocin"/>
    <property type="match status" value="1"/>
</dbReference>
<proteinExistence type="predicted"/>
<evidence type="ECO:0000313" key="3">
    <source>
        <dbReference type="EMBL" id="TMQ84422.1"/>
    </source>
</evidence>
<evidence type="ECO:0000256" key="1">
    <source>
        <dbReference type="SAM" id="MobiDB-lite"/>
    </source>
</evidence>
<reference evidence="3 4" key="1">
    <citation type="submission" date="2019-05" db="EMBL/GenBank/DDBJ databases">
        <title>Draft genome sequence of Actinomadura sp. 14C53.</title>
        <authorList>
            <person name="Saricaoglu S."/>
            <person name="Isik K."/>
        </authorList>
    </citation>
    <scope>NUCLEOTIDE SEQUENCE [LARGE SCALE GENOMIC DNA]</scope>
    <source>
        <strain evidence="3 4">14C53</strain>
    </source>
</reference>
<dbReference type="AlphaFoldDB" id="A0A5C4IZB1"/>
<feature type="compositionally biased region" description="Basic and acidic residues" evidence="1">
    <location>
        <begin position="44"/>
        <end position="55"/>
    </location>
</feature>
<dbReference type="EMBL" id="VCKW01000478">
    <property type="protein sequence ID" value="TMQ84422.1"/>
    <property type="molecule type" value="Genomic_DNA"/>
</dbReference>
<sequence length="398" mass="43486">MGRVTSAIGQSPRAPWSAGSMALIYRGSPGAAQSWSGTAPLTGERWRGQVSDTRKKAQAPPAAARGSADSTAGRRAAYTVGLDGRSLDVADLLDACAESLRAANQPEGELGRLCDAFLGGGLPALRASAGPSTWIQTGLMPGVRSGRRLYARLDETARELLDRPEVNGFFFTHKPPGLRVRVETTGAARAALAAELRERFGGWRAEGLIAAAVPAVYEAEAHLFGGPVSMRSVHRLFAADSLVWLGVHAMPYVSPGRKWTLSLVMLRSLFEALRVEGWEARDVWDRVRTQTYRRLPPLLLDDASFTRAAQGIQDAWTRPDAVLERLPVGARELLARHDDAVRREVDRWRSEYFDTADAYVGPREAAAFYIVLHWNRAAMPMVRQSLLAESLARPEPLP</sequence>
<dbReference type="OrthoDB" id="4035289at2"/>
<gene>
    <name evidence="3" type="ORF">ETD83_40865</name>
</gene>